<comment type="caution">
    <text evidence="1">The sequence shown here is derived from an EMBL/GenBank/DDBJ whole genome shotgun (WGS) entry which is preliminary data.</text>
</comment>
<sequence length="303" mass="34284">MIMQLSRKVSLTEGAEAQQSKELRYQILHETPDINSPQTLESTMFSLSFFAAVFFLIHQISSSYFVPPRTSSFEKKVDFNFVAPPKKFHPGTKPNLGSISKPGLKCNHTPGNVSQYVVIPQYIPTSGSIFSNVPSVTLYTNTLLEAIYSTDVLREVFDLSQTTAMQYVDFFRVYGRNYLLSLCIENADELVEFAFRGVEVYFDVLTLPIVARFYANSAANFLFTDGFLRIHNAEDLALEYARSMADCAKDSLNSDPSSKFQVLADGFVNYFDSLGLSTKEKVPFLVFYVGNEWFVAAKNYRWC</sequence>
<name>A0AAV1YYK5_9ARAC</name>
<dbReference type="AlphaFoldDB" id="A0AAV1YYK5"/>
<accession>A0AAV1YYK5</accession>
<protein>
    <submittedName>
        <fullName evidence="1">Uncharacterized protein</fullName>
    </submittedName>
</protein>
<dbReference type="EMBL" id="CAXIEN010000011">
    <property type="protein sequence ID" value="CAL1264186.1"/>
    <property type="molecule type" value="Genomic_DNA"/>
</dbReference>
<gene>
    <name evidence="1" type="ORF">LARSCL_LOCUS1878</name>
</gene>
<proteinExistence type="predicted"/>
<evidence type="ECO:0000313" key="1">
    <source>
        <dbReference type="EMBL" id="CAL1264186.1"/>
    </source>
</evidence>
<keyword evidence="2" id="KW-1185">Reference proteome</keyword>
<evidence type="ECO:0000313" key="2">
    <source>
        <dbReference type="Proteomes" id="UP001497382"/>
    </source>
</evidence>
<organism evidence="1 2">
    <name type="scientific">Larinioides sclopetarius</name>
    <dbReference type="NCBI Taxonomy" id="280406"/>
    <lineage>
        <taxon>Eukaryota</taxon>
        <taxon>Metazoa</taxon>
        <taxon>Ecdysozoa</taxon>
        <taxon>Arthropoda</taxon>
        <taxon>Chelicerata</taxon>
        <taxon>Arachnida</taxon>
        <taxon>Araneae</taxon>
        <taxon>Araneomorphae</taxon>
        <taxon>Entelegynae</taxon>
        <taxon>Araneoidea</taxon>
        <taxon>Araneidae</taxon>
        <taxon>Larinioides</taxon>
    </lineage>
</organism>
<dbReference type="Proteomes" id="UP001497382">
    <property type="component" value="Unassembled WGS sequence"/>
</dbReference>
<reference evidence="1 2" key="1">
    <citation type="submission" date="2024-04" db="EMBL/GenBank/DDBJ databases">
        <authorList>
            <person name="Rising A."/>
            <person name="Reimegard J."/>
            <person name="Sonavane S."/>
            <person name="Akerstrom W."/>
            <person name="Nylinder S."/>
            <person name="Hedman E."/>
            <person name="Kallberg Y."/>
        </authorList>
    </citation>
    <scope>NUCLEOTIDE SEQUENCE [LARGE SCALE GENOMIC DNA]</scope>
</reference>